<name>A0A4U5LXQ2_STECR</name>
<sequence length="201" mass="22387">MVRQLQAINRDCITSSDKENGDTKEKPFDAAAKRRCVPTHHSSQPVSRSESEDLDSFESAARAMKGFSQPADIGEILLSSSQSQNHLDNLELLVRRMTRFCVSVPLERALESIESSVGSLGFSCFKKINNQIEVRGGNGIKFVVTIHSTNEKVMIDCRRSQGDGLEFKRVFLNLRKSLAPIICKTSTLWLETQGLKAKNKA</sequence>
<proteinExistence type="predicted"/>
<dbReference type="AlphaFoldDB" id="A0A4U5LXQ2"/>
<evidence type="ECO:0000313" key="3">
    <source>
        <dbReference type="Proteomes" id="UP000298663"/>
    </source>
</evidence>
<comment type="caution">
    <text evidence="2">The sequence shown here is derived from an EMBL/GenBank/DDBJ whole genome shotgun (WGS) entry which is preliminary data.</text>
</comment>
<evidence type="ECO:0000256" key="1">
    <source>
        <dbReference type="SAM" id="MobiDB-lite"/>
    </source>
</evidence>
<dbReference type="Proteomes" id="UP000298663">
    <property type="component" value="Unassembled WGS sequence"/>
</dbReference>
<dbReference type="EMBL" id="AZBU02000011">
    <property type="protein sequence ID" value="TKR61026.1"/>
    <property type="molecule type" value="Genomic_DNA"/>
</dbReference>
<evidence type="ECO:0000313" key="2">
    <source>
        <dbReference type="EMBL" id="TKR61026.1"/>
    </source>
</evidence>
<dbReference type="OrthoDB" id="539158at2759"/>
<accession>A0A4U5LXQ2</accession>
<gene>
    <name evidence="2" type="ORF">L596_028194</name>
</gene>
<feature type="region of interest" description="Disordered" evidence="1">
    <location>
        <begin position="1"/>
        <end position="55"/>
    </location>
</feature>
<reference evidence="2 3" key="2">
    <citation type="journal article" date="2019" name="G3 (Bethesda)">
        <title>Hybrid Assembly of the Genome of the Entomopathogenic Nematode Steinernema carpocapsae Identifies the X-Chromosome.</title>
        <authorList>
            <person name="Serra L."/>
            <person name="Macchietto M."/>
            <person name="Macias-Munoz A."/>
            <person name="McGill C.J."/>
            <person name="Rodriguez I.M."/>
            <person name="Rodriguez B."/>
            <person name="Murad R."/>
            <person name="Mortazavi A."/>
        </authorList>
    </citation>
    <scope>NUCLEOTIDE SEQUENCE [LARGE SCALE GENOMIC DNA]</scope>
    <source>
        <strain evidence="2 3">ALL</strain>
    </source>
</reference>
<keyword evidence="3" id="KW-1185">Reference proteome</keyword>
<dbReference type="STRING" id="34508.A0A4U5LXQ2"/>
<feature type="compositionally biased region" description="Basic and acidic residues" evidence="1">
    <location>
        <begin position="16"/>
        <end position="32"/>
    </location>
</feature>
<evidence type="ECO:0008006" key="4">
    <source>
        <dbReference type="Google" id="ProtNLM"/>
    </source>
</evidence>
<protein>
    <recommendedName>
        <fullName evidence="4">KA1 domain-containing protein</fullName>
    </recommendedName>
</protein>
<reference evidence="2 3" key="1">
    <citation type="journal article" date="2015" name="Genome Biol.">
        <title>Comparative genomics of Steinernema reveals deeply conserved gene regulatory networks.</title>
        <authorList>
            <person name="Dillman A.R."/>
            <person name="Macchietto M."/>
            <person name="Porter C.F."/>
            <person name="Rogers A."/>
            <person name="Williams B."/>
            <person name="Antoshechkin I."/>
            <person name="Lee M.M."/>
            <person name="Goodwin Z."/>
            <person name="Lu X."/>
            <person name="Lewis E.E."/>
            <person name="Goodrich-Blair H."/>
            <person name="Stock S.P."/>
            <person name="Adams B.J."/>
            <person name="Sternberg P.W."/>
            <person name="Mortazavi A."/>
        </authorList>
    </citation>
    <scope>NUCLEOTIDE SEQUENCE [LARGE SCALE GENOMIC DNA]</scope>
    <source>
        <strain evidence="2 3">ALL</strain>
    </source>
</reference>
<organism evidence="2 3">
    <name type="scientific">Steinernema carpocapsae</name>
    <name type="common">Entomopathogenic nematode</name>
    <dbReference type="NCBI Taxonomy" id="34508"/>
    <lineage>
        <taxon>Eukaryota</taxon>
        <taxon>Metazoa</taxon>
        <taxon>Ecdysozoa</taxon>
        <taxon>Nematoda</taxon>
        <taxon>Chromadorea</taxon>
        <taxon>Rhabditida</taxon>
        <taxon>Tylenchina</taxon>
        <taxon>Panagrolaimomorpha</taxon>
        <taxon>Strongyloidoidea</taxon>
        <taxon>Steinernematidae</taxon>
        <taxon>Steinernema</taxon>
    </lineage>
</organism>
<dbReference type="Gene3D" id="3.30.310.80">
    <property type="entry name" value="Kinase associated domain 1, KA1"/>
    <property type="match status" value="1"/>
</dbReference>